<dbReference type="SMART" id="SM00382">
    <property type="entry name" value="AAA"/>
    <property type="match status" value="1"/>
</dbReference>
<dbReference type="EMBL" id="JAESWC010000004">
    <property type="protein sequence ID" value="MBL4936460.1"/>
    <property type="molecule type" value="Genomic_DNA"/>
</dbReference>
<proteinExistence type="inferred from homology"/>
<evidence type="ECO:0000256" key="2">
    <source>
        <dbReference type="ARBA" id="ARBA00022448"/>
    </source>
</evidence>
<protein>
    <submittedName>
        <fullName evidence="6">ATP-binding cassette domain-containing protein</fullName>
    </submittedName>
</protein>
<comment type="similarity">
    <text evidence="1">Belongs to the ABC transporter superfamily.</text>
</comment>
<dbReference type="PANTHER" id="PTHR43776:SF7">
    <property type="entry name" value="D,D-DIPEPTIDE TRANSPORT ATP-BINDING PROTEIN DDPF-RELATED"/>
    <property type="match status" value="1"/>
</dbReference>
<dbReference type="Gene3D" id="3.40.50.300">
    <property type="entry name" value="P-loop containing nucleotide triphosphate hydrolases"/>
    <property type="match status" value="1"/>
</dbReference>
<dbReference type="Proteomes" id="UP000632377">
    <property type="component" value="Unassembled WGS sequence"/>
</dbReference>
<dbReference type="Pfam" id="PF08352">
    <property type="entry name" value="oligo_HPY"/>
    <property type="match status" value="1"/>
</dbReference>
<evidence type="ECO:0000259" key="5">
    <source>
        <dbReference type="PROSITE" id="PS50893"/>
    </source>
</evidence>
<evidence type="ECO:0000256" key="3">
    <source>
        <dbReference type="ARBA" id="ARBA00022741"/>
    </source>
</evidence>
<dbReference type="PANTHER" id="PTHR43776">
    <property type="entry name" value="TRANSPORT ATP-BINDING PROTEIN"/>
    <property type="match status" value="1"/>
</dbReference>
<gene>
    <name evidence="6" type="ORF">JK636_11885</name>
</gene>
<dbReference type="InterPro" id="IPR027417">
    <property type="entry name" value="P-loop_NTPase"/>
</dbReference>
<dbReference type="InterPro" id="IPR017871">
    <property type="entry name" value="ABC_transporter-like_CS"/>
</dbReference>
<keyword evidence="7" id="KW-1185">Reference proteome</keyword>
<sequence>MKPDTLVEVKNLKKYFNVGNDKILKAVDDVSFSIKKGETLGLVGESGCGKTTCGRTILGMYEATGGQAIFEGKNIYEMNKSEKKAFRKNAQIIFQDPYASLNPRMTVGDIISEGMNNFKMYSESDKQNRIYELLRLVGLNKEHAGRFPHEFSGGQRQRIGIARCLAIDPKFIVCDEPISALDVSIQAQIVNLLITLQNEFDLTYLFIAHDLSMVKHISDRVGVMYLGCMVELASSDELYRNPQHPYTQALLSAIPIPNPSYERSKKRIALEGEVPSPINPEPGCRFRARCKYVKPICSKENPYLKEISSGHYAACHLL</sequence>
<dbReference type="PROSITE" id="PS00211">
    <property type="entry name" value="ABC_TRANSPORTER_1"/>
    <property type="match status" value="1"/>
</dbReference>
<dbReference type="Pfam" id="PF00005">
    <property type="entry name" value="ABC_tran"/>
    <property type="match status" value="1"/>
</dbReference>
<evidence type="ECO:0000256" key="4">
    <source>
        <dbReference type="ARBA" id="ARBA00022840"/>
    </source>
</evidence>
<evidence type="ECO:0000256" key="1">
    <source>
        <dbReference type="ARBA" id="ARBA00005417"/>
    </source>
</evidence>
<dbReference type="InterPro" id="IPR003439">
    <property type="entry name" value="ABC_transporter-like_ATP-bd"/>
</dbReference>
<dbReference type="InterPro" id="IPR003593">
    <property type="entry name" value="AAA+_ATPase"/>
</dbReference>
<accession>A0ABS1TAX0</accession>
<dbReference type="GO" id="GO:0005524">
    <property type="term" value="F:ATP binding"/>
    <property type="evidence" value="ECO:0007669"/>
    <property type="project" value="UniProtKB-KW"/>
</dbReference>
<keyword evidence="3" id="KW-0547">Nucleotide-binding</keyword>
<name>A0ABS1TAX0_9CLOT</name>
<dbReference type="RefSeq" id="WP_202749205.1">
    <property type="nucleotide sequence ID" value="NZ_JAESWC010000004.1"/>
</dbReference>
<dbReference type="SUPFAM" id="SSF52540">
    <property type="entry name" value="P-loop containing nucleoside triphosphate hydrolases"/>
    <property type="match status" value="1"/>
</dbReference>
<evidence type="ECO:0000313" key="6">
    <source>
        <dbReference type="EMBL" id="MBL4936460.1"/>
    </source>
</evidence>
<keyword evidence="2" id="KW-0813">Transport</keyword>
<dbReference type="PROSITE" id="PS50893">
    <property type="entry name" value="ABC_TRANSPORTER_2"/>
    <property type="match status" value="1"/>
</dbReference>
<organism evidence="6 7">
    <name type="scientific">Clostridium rhizosphaerae</name>
    <dbReference type="NCBI Taxonomy" id="2803861"/>
    <lineage>
        <taxon>Bacteria</taxon>
        <taxon>Bacillati</taxon>
        <taxon>Bacillota</taxon>
        <taxon>Clostridia</taxon>
        <taxon>Eubacteriales</taxon>
        <taxon>Clostridiaceae</taxon>
        <taxon>Clostridium</taxon>
    </lineage>
</organism>
<dbReference type="NCBIfam" id="TIGR01727">
    <property type="entry name" value="oligo_HPY"/>
    <property type="match status" value="1"/>
</dbReference>
<comment type="caution">
    <text evidence="6">The sequence shown here is derived from an EMBL/GenBank/DDBJ whole genome shotgun (WGS) entry which is preliminary data.</text>
</comment>
<dbReference type="InterPro" id="IPR013563">
    <property type="entry name" value="Oligopep_ABC_C"/>
</dbReference>
<feature type="domain" description="ABC transporter" evidence="5">
    <location>
        <begin position="7"/>
        <end position="251"/>
    </location>
</feature>
<dbReference type="CDD" id="cd03257">
    <property type="entry name" value="ABC_NikE_OppD_transporters"/>
    <property type="match status" value="1"/>
</dbReference>
<reference evidence="6 7" key="1">
    <citation type="submission" date="2021-01" db="EMBL/GenBank/DDBJ databases">
        <title>Genome public.</title>
        <authorList>
            <person name="Liu C."/>
            <person name="Sun Q."/>
        </authorList>
    </citation>
    <scope>NUCLEOTIDE SEQUENCE [LARGE SCALE GENOMIC DNA]</scope>
    <source>
        <strain evidence="6 7">YIM B02515</strain>
    </source>
</reference>
<evidence type="ECO:0000313" key="7">
    <source>
        <dbReference type="Proteomes" id="UP000632377"/>
    </source>
</evidence>
<keyword evidence="4 6" id="KW-0067">ATP-binding</keyword>
<dbReference type="InterPro" id="IPR050319">
    <property type="entry name" value="ABC_transp_ATP-bind"/>
</dbReference>